<reference evidence="2 3" key="1">
    <citation type="submission" date="2016-06" db="EMBL/GenBank/DDBJ databases">
        <title>Comparative genomics of the ectomycorrhizal sister species Rhizopogon vinicolor and Rhizopogon vesiculosus (Basidiomycota: Boletales) reveals a divergence of the mating type B locus.</title>
        <authorList>
            <consortium name="DOE Joint Genome Institute"/>
            <person name="Mujic A.B."/>
            <person name="Kuo A."/>
            <person name="Tritt A."/>
            <person name="Lipzen A."/>
            <person name="Chen C."/>
            <person name="Johnson J."/>
            <person name="Sharma A."/>
            <person name="Barry K."/>
            <person name="Grigoriev I.V."/>
            <person name="Spatafora J.W."/>
        </authorList>
    </citation>
    <scope>NUCLEOTIDE SEQUENCE [LARGE SCALE GENOMIC DNA]</scope>
    <source>
        <strain evidence="2 3">AM-OR11-026</strain>
    </source>
</reference>
<evidence type="ECO:0008006" key="4">
    <source>
        <dbReference type="Google" id="ProtNLM"/>
    </source>
</evidence>
<feature type="compositionally biased region" description="Polar residues" evidence="1">
    <location>
        <begin position="92"/>
        <end position="109"/>
    </location>
</feature>
<dbReference type="STRING" id="1314800.A0A1B7MVK8"/>
<organism evidence="2 3">
    <name type="scientific">Rhizopogon vinicolor AM-OR11-026</name>
    <dbReference type="NCBI Taxonomy" id="1314800"/>
    <lineage>
        <taxon>Eukaryota</taxon>
        <taxon>Fungi</taxon>
        <taxon>Dikarya</taxon>
        <taxon>Basidiomycota</taxon>
        <taxon>Agaricomycotina</taxon>
        <taxon>Agaricomycetes</taxon>
        <taxon>Agaricomycetidae</taxon>
        <taxon>Boletales</taxon>
        <taxon>Suillineae</taxon>
        <taxon>Rhizopogonaceae</taxon>
        <taxon>Rhizopogon</taxon>
    </lineage>
</organism>
<proteinExistence type="predicted"/>
<keyword evidence="3" id="KW-1185">Reference proteome</keyword>
<evidence type="ECO:0000256" key="1">
    <source>
        <dbReference type="SAM" id="MobiDB-lite"/>
    </source>
</evidence>
<gene>
    <name evidence="2" type="ORF">K503DRAFT_867423</name>
</gene>
<protein>
    <recommendedName>
        <fullName evidence="4">BED-type domain-containing protein</fullName>
    </recommendedName>
</protein>
<dbReference type="EMBL" id="KV448402">
    <property type="protein sequence ID" value="OAX36653.1"/>
    <property type="molecule type" value="Genomic_DNA"/>
</dbReference>
<dbReference type="Proteomes" id="UP000092154">
    <property type="component" value="Unassembled WGS sequence"/>
</dbReference>
<feature type="region of interest" description="Disordered" evidence="1">
    <location>
        <begin position="92"/>
        <end position="111"/>
    </location>
</feature>
<sequence length="261" mass="28960">MSLPRPKGCPTREIITDHFVQAEKVQNSSNRHFFKCNYCSKSIEGRDDKPLKHILNWNACPTAPDHARTEVRNYLATKNGNQDLILPPIVDVNSTSSPEPTSGGATQDHTPVLSHKQKNLWVLVGYTQPEHGLDTALADQLQRSFAWVPPLASNSRTDSDDEFLVGPESITGEELLEEFDRFEHEMRESRALQEGSNLFTDKVPDVFTGGTIDLNELEKVDRGIAPTGFIEEIDVVSRGSQGMEAGWNINALLTSEGVTSM</sequence>
<evidence type="ECO:0000313" key="3">
    <source>
        <dbReference type="Proteomes" id="UP000092154"/>
    </source>
</evidence>
<dbReference type="OrthoDB" id="2636571at2759"/>
<dbReference type="AlphaFoldDB" id="A0A1B7MVK8"/>
<accession>A0A1B7MVK8</accession>
<evidence type="ECO:0000313" key="2">
    <source>
        <dbReference type="EMBL" id="OAX36653.1"/>
    </source>
</evidence>
<name>A0A1B7MVK8_9AGAM</name>
<dbReference type="InParanoid" id="A0A1B7MVK8"/>